<dbReference type="Proteomes" id="UP000024635">
    <property type="component" value="Unassembled WGS sequence"/>
</dbReference>
<dbReference type="EMBL" id="JARK01001378">
    <property type="protein sequence ID" value="EYC14067.1"/>
    <property type="molecule type" value="Genomic_DNA"/>
</dbReference>
<organism evidence="1 2">
    <name type="scientific">Ancylostoma ceylanicum</name>
    <dbReference type="NCBI Taxonomy" id="53326"/>
    <lineage>
        <taxon>Eukaryota</taxon>
        <taxon>Metazoa</taxon>
        <taxon>Ecdysozoa</taxon>
        <taxon>Nematoda</taxon>
        <taxon>Chromadorea</taxon>
        <taxon>Rhabditida</taxon>
        <taxon>Rhabditina</taxon>
        <taxon>Rhabditomorpha</taxon>
        <taxon>Strongyloidea</taxon>
        <taxon>Ancylostomatidae</taxon>
        <taxon>Ancylostomatinae</taxon>
        <taxon>Ancylostoma</taxon>
    </lineage>
</organism>
<accession>A0A016UGZ8</accession>
<comment type="caution">
    <text evidence="1">The sequence shown here is derived from an EMBL/GenBank/DDBJ whole genome shotgun (WGS) entry which is preliminary data.</text>
</comment>
<evidence type="ECO:0000313" key="2">
    <source>
        <dbReference type="Proteomes" id="UP000024635"/>
    </source>
</evidence>
<protein>
    <submittedName>
        <fullName evidence="1">Uncharacterized protein</fullName>
    </submittedName>
</protein>
<sequence>MKNKKKRKKKEKAELPFRTVPLYGSGGKSIRLPQYSSVRRGSPRLYLPLKKEEGKIKTLTIMWVLRETMRGHACTDRGSNK</sequence>
<reference evidence="2" key="1">
    <citation type="journal article" date="2015" name="Nat. Genet.">
        <title>The genome and transcriptome of the zoonotic hookworm Ancylostoma ceylanicum identify infection-specific gene families.</title>
        <authorList>
            <person name="Schwarz E.M."/>
            <person name="Hu Y."/>
            <person name="Antoshechkin I."/>
            <person name="Miller M.M."/>
            <person name="Sternberg P.W."/>
            <person name="Aroian R.V."/>
        </authorList>
    </citation>
    <scope>NUCLEOTIDE SEQUENCE</scope>
    <source>
        <strain evidence="2">HY135</strain>
    </source>
</reference>
<name>A0A016UGZ8_9BILA</name>
<proteinExistence type="predicted"/>
<gene>
    <name evidence="1" type="primary">Acey_s0042.g693</name>
    <name evidence="1" type="ORF">Y032_0042g693</name>
</gene>
<dbReference type="AlphaFoldDB" id="A0A016UGZ8"/>
<evidence type="ECO:0000313" key="1">
    <source>
        <dbReference type="EMBL" id="EYC14067.1"/>
    </source>
</evidence>
<keyword evidence="2" id="KW-1185">Reference proteome</keyword>